<dbReference type="InterPro" id="IPR010982">
    <property type="entry name" value="Lambda_DNA-bd_dom_sf"/>
</dbReference>
<dbReference type="AlphaFoldDB" id="A0A516SFC5"/>
<dbReference type="Gene3D" id="1.10.260.40">
    <property type="entry name" value="lambda repressor-like DNA-binding domains"/>
    <property type="match status" value="1"/>
</dbReference>
<evidence type="ECO:0000256" key="1">
    <source>
        <dbReference type="SAM" id="MobiDB-lite"/>
    </source>
</evidence>
<dbReference type="InterPro" id="IPR001387">
    <property type="entry name" value="Cro/C1-type_HTH"/>
</dbReference>
<dbReference type="KEGG" id="cari:FNU76_11105"/>
<accession>A0A516SFC5</accession>
<dbReference type="RefSeq" id="WP_144278260.1">
    <property type="nucleotide sequence ID" value="NZ_CP041730.1"/>
</dbReference>
<evidence type="ECO:0000313" key="4">
    <source>
        <dbReference type="Proteomes" id="UP000317550"/>
    </source>
</evidence>
<dbReference type="Pfam" id="PF01381">
    <property type="entry name" value="HTH_3"/>
    <property type="match status" value="1"/>
</dbReference>
<gene>
    <name evidence="3" type="ORF">FNU76_11105</name>
</gene>
<evidence type="ECO:0000259" key="2">
    <source>
        <dbReference type="PROSITE" id="PS50943"/>
    </source>
</evidence>
<dbReference type="OrthoDB" id="7428772at2"/>
<keyword evidence="4" id="KW-1185">Reference proteome</keyword>
<dbReference type="Proteomes" id="UP000317550">
    <property type="component" value="Chromosome"/>
</dbReference>
<dbReference type="GO" id="GO:0003677">
    <property type="term" value="F:DNA binding"/>
    <property type="evidence" value="ECO:0007669"/>
    <property type="project" value="InterPro"/>
</dbReference>
<dbReference type="EMBL" id="CP041730">
    <property type="protein sequence ID" value="QDQ26866.1"/>
    <property type="molecule type" value="Genomic_DNA"/>
</dbReference>
<feature type="domain" description="HTH cro/C1-type" evidence="2">
    <location>
        <begin position="17"/>
        <end position="71"/>
    </location>
</feature>
<protein>
    <submittedName>
        <fullName evidence="3">Helix-turn-helix transcriptional regulator</fullName>
    </submittedName>
</protein>
<evidence type="ECO:0000313" key="3">
    <source>
        <dbReference type="EMBL" id="QDQ26866.1"/>
    </source>
</evidence>
<sequence length="143" mass="15603">MTITYPLHAIDQFKPIIVAARKQLGLTQVDVAARLGVTQQTYARMENNLAGLSFGRVLALCQIVGLEIRFNESHMSDKVSKRLKSLALPTPRVTKKSSMTGMATPSIMASPNQTSGKQPENTAPKPTSSSLGKRLGRKVIPEW</sequence>
<dbReference type="SMART" id="SM00530">
    <property type="entry name" value="HTH_XRE"/>
    <property type="match status" value="1"/>
</dbReference>
<dbReference type="CDD" id="cd00093">
    <property type="entry name" value="HTH_XRE"/>
    <property type="match status" value="1"/>
</dbReference>
<feature type="compositionally biased region" description="Polar residues" evidence="1">
    <location>
        <begin position="96"/>
        <end position="131"/>
    </location>
</feature>
<dbReference type="PROSITE" id="PS50943">
    <property type="entry name" value="HTH_CROC1"/>
    <property type="match status" value="1"/>
</dbReference>
<feature type="region of interest" description="Disordered" evidence="1">
    <location>
        <begin position="90"/>
        <end position="143"/>
    </location>
</feature>
<name>A0A516SFC5_9NEIS</name>
<organism evidence="3 4">
    <name type="scientific">Chitinimonas arctica</name>
    <dbReference type="NCBI Taxonomy" id="2594795"/>
    <lineage>
        <taxon>Bacteria</taxon>
        <taxon>Pseudomonadati</taxon>
        <taxon>Pseudomonadota</taxon>
        <taxon>Betaproteobacteria</taxon>
        <taxon>Neisseriales</taxon>
        <taxon>Chitinibacteraceae</taxon>
        <taxon>Chitinimonas</taxon>
    </lineage>
</organism>
<reference evidence="4" key="1">
    <citation type="submission" date="2019-07" db="EMBL/GenBank/DDBJ databases">
        <title>Chitinimonas sp. nov., isolated from Ny-Alesund, arctica soil.</title>
        <authorList>
            <person name="Xu Q."/>
            <person name="Peng F."/>
        </authorList>
    </citation>
    <scope>NUCLEOTIDE SEQUENCE [LARGE SCALE GENOMIC DNA]</scope>
    <source>
        <strain evidence="4">R3-44</strain>
    </source>
</reference>
<dbReference type="SUPFAM" id="SSF47413">
    <property type="entry name" value="lambda repressor-like DNA-binding domains"/>
    <property type="match status" value="1"/>
</dbReference>
<proteinExistence type="predicted"/>